<evidence type="ECO:0000313" key="3">
    <source>
        <dbReference type="Proteomes" id="UP000006727"/>
    </source>
</evidence>
<keyword evidence="3" id="KW-1185">Reference proteome</keyword>
<protein>
    <submittedName>
        <fullName evidence="1 2">Uncharacterized protein</fullName>
    </submittedName>
</protein>
<sequence length="53" mass="6188">MDERHVPNQIYKKGALELVSSHQGLFKKKEQGWKRREGPQDTANKATKMYICI</sequence>
<accession>A0A2K1IF03</accession>
<dbReference type="Gramene" id="Pp3c25_15410V3.1">
    <property type="protein sequence ID" value="PAC:32980327.CDS.1"/>
    <property type="gene ID" value="Pp3c25_15410"/>
</dbReference>
<reference evidence="1 3" key="2">
    <citation type="journal article" date="2018" name="Plant J.">
        <title>The Physcomitrella patens chromosome-scale assembly reveals moss genome structure and evolution.</title>
        <authorList>
            <person name="Lang D."/>
            <person name="Ullrich K.K."/>
            <person name="Murat F."/>
            <person name="Fuchs J."/>
            <person name="Jenkins J."/>
            <person name="Haas F.B."/>
            <person name="Piednoel M."/>
            <person name="Gundlach H."/>
            <person name="Van Bel M."/>
            <person name="Meyberg R."/>
            <person name="Vives C."/>
            <person name="Morata J."/>
            <person name="Symeonidi A."/>
            <person name="Hiss M."/>
            <person name="Muchero W."/>
            <person name="Kamisugi Y."/>
            <person name="Saleh O."/>
            <person name="Blanc G."/>
            <person name="Decker E.L."/>
            <person name="van Gessel N."/>
            <person name="Grimwood J."/>
            <person name="Hayes R.D."/>
            <person name="Graham S.W."/>
            <person name="Gunter L.E."/>
            <person name="McDaniel S.F."/>
            <person name="Hoernstein S.N.W."/>
            <person name="Larsson A."/>
            <person name="Li F.W."/>
            <person name="Perroud P.F."/>
            <person name="Phillips J."/>
            <person name="Ranjan P."/>
            <person name="Rokshar D.S."/>
            <person name="Rothfels C.J."/>
            <person name="Schneider L."/>
            <person name="Shu S."/>
            <person name="Stevenson D.W."/>
            <person name="Thummler F."/>
            <person name="Tillich M."/>
            <person name="Villarreal Aguilar J.C."/>
            <person name="Widiez T."/>
            <person name="Wong G.K."/>
            <person name="Wymore A."/>
            <person name="Zhang Y."/>
            <person name="Zimmer A.D."/>
            <person name="Quatrano R.S."/>
            <person name="Mayer K.F.X."/>
            <person name="Goodstein D."/>
            <person name="Casacuberta J.M."/>
            <person name="Vandepoele K."/>
            <person name="Reski R."/>
            <person name="Cuming A.C."/>
            <person name="Tuskan G.A."/>
            <person name="Maumus F."/>
            <person name="Salse J."/>
            <person name="Schmutz J."/>
            <person name="Rensing S.A."/>
        </authorList>
    </citation>
    <scope>NUCLEOTIDE SEQUENCE [LARGE SCALE GENOMIC DNA]</scope>
    <source>
        <strain evidence="2 3">cv. Gransden 2004</strain>
    </source>
</reference>
<name>A0A2K1IF03_PHYPA</name>
<proteinExistence type="predicted"/>
<reference evidence="1 3" key="1">
    <citation type="journal article" date="2008" name="Science">
        <title>The Physcomitrella genome reveals evolutionary insights into the conquest of land by plants.</title>
        <authorList>
            <person name="Rensing S."/>
            <person name="Lang D."/>
            <person name="Zimmer A."/>
            <person name="Terry A."/>
            <person name="Salamov A."/>
            <person name="Shapiro H."/>
            <person name="Nishiyama T."/>
            <person name="Perroud P.-F."/>
            <person name="Lindquist E."/>
            <person name="Kamisugi Y."/>
            <person name="Tanahashi T."/>
            <person name="Sakakibara K."/>
            <person name="Fujita T."/>
            <person name="Oishi K."/>
            <person name="Shin-I T."/>
            <person name="Kuroki Y."/>
            <person name="Toyoda A."/>
            <person name="Suzuki Y."/>
            <person name="Hashimoto A."/>
            <person name="Yamaguchi K."/>
            <person name="Sugano A."/>
            <person name="Kohara Y."/>
            <person name="Fujiyama A."/>
            <person name="Anterola A."/>
            <person name="Aoki S."/>
            <person name="Ashton N."/>
            <person name="Barbazuk W.B."/>
            <person name="Barker E."/>
            <person name="Bennetzen J."/>
            <person name="Bezanilla M."/>
            <person name="Blankenship R."/>
            <person name="Cho S.H."/>
            <person name="Dutcher S."/>
            <person name="Estelle M."/>
            <person name="Fawcett J.A."/>
            <person name="Gundlach H."/>
            <person name="Hanada K."/>
            <person name="Heyl A."/>
            <person name="Hicks K.A."/>
            <person name="Hugh J."/>
            <person name="Lohr M."/>
            <person name="Mayer K."/>
            <person name="Melkozernov A."/>
            <person name="Murata T."/>
            <person name="Nelson D."/>
            <person name="Pils B."/>
            <person name="Prigge M."/>
            <person name="Reiss B."/>
            <person name="Renner T."/>
            <person name="Rombauts S."/>
            <person name="Rushton P."/>
            <person name="Sanderfoot A."/>
            <person name="Schween G."/>
            <person name="Shiu S.-H."/>
            <person name="Stueber K."/>
            <person name="Theodoulou F.L."/>
            <person name="Tu H."/>
            <person name="Van de Peer Y."/>
            <person name="Verrier P.J."/>
            <person name="Waters E."/>
            <person name="Wood A."/>
            <person name="Yang L."/>
            <person name="Cove D."/>
            <person name="Cuming A."/>
            <person name="Hasebe M."/>
            <person name="Lucas S."/>
            <person name="Mishler D.B."/>
            <person name="Reski R."/>
            <person name="Grigoriev I."/>
            <person name="Quatrano R.S."/>
            <person name="Boore J.L."/>
        </authorList>
    </citation>
    <scope>NUCLEOTIDE SEQUENCE [LARGE SCALE GENOMIC DNA]</scope>
    <source>
        <strain evidence="2 3">cv. Gransden 2004</strain>
    </source>
</reference>
<organism evidence="1">
    <name type="scientific">Physcomitrium patens</name>
    <name type="common">Spreading-leaved earth moss</name>
    <name type="synonym">Physcomitrella patens</name>
    <dbReference type="NCBI Taxonomy" id="3218"/>
    <lineage>
        <taxon>Eukaryota</taxon>
        <taxon>Viridiplantae</taxon>
        <taxon>Streptophyta</taxon>
        <taxon>Embryophyta</taxon>
        <taxon>Bryophyta</taxon>
        <taxon>Bryophytina</taxon>
        <taxon>Bryopsida</taxon>
        <taxon>Funariidae</taxon>
        <taxon>Funariales</taxon>
        <taxon>Funariaceae</taxon>
        <taxon>Physcomitrium</taxon>
    </lineage>
</organism>
<gene>
    <name evidence="1" type="ORF">PHYPA_030005</name>
</gene>
<dbReference type="Proteomes" id="UP000006727">
    <property type="component" value="Chromosome 25"/>
</dbReference>
<dbReference type="EnsemblPlants" id="Pp3c25_15410V3.1">
    <property type="protein sequence ID" value="PAC:32980327.CDS.1"/>
    <property type="gene ID" value="Pp3c25_15410"/>
</dbReference>
<dbReference type="EMBL" id="ABEU02000025">
    <property type="protein sequence ID" value="PNR27853.1"/>
    <property type="molecule type" value="Genomic_DNA"/>
</dbReference>
<evidence type="ECO:0000313" key="2">
    <source>
        <dbReference type="EnsemblPlants" id="PAC:32980327.CDS.1"/>
    </source>
</evidence>
<dbReference type="EnsemblPlants" id="Pp3c25_15410V3.2">
    <property type="protein sequence ID" value="PAC:32980328.CDS.1"/>
    <property type="gene ID" value="Pp3c25_15410"/>
</dbReference>
<evidence type="ECO:0000313" key="1">
    <source>
        <dbReference type="EMBL" id="PNR27853.1"/>
    </source>
</evidence>
<dbReference type="AlphaFoldDB" id="A0A2K1IF03"/>
<dbReference type="InParanoid" id="A0A2K1IF03"/>
<reference evidence="2" key="3">
    <citation type="submission" date="2020-12" db="UniProtKB">
        <authorList>
            <consortium name="EnsemblPlants"/>
        </authorList>
    </citation>
    <scope>IDENTIFICATION</scope>
</reference>
<dbReference type="Gramene" id="Pp3c25_15410V3.2">
    <property type="protein sequence ID" value="PAC:32980328.CDS.1"/>
    <property type="gene ID" value="Pp3c25_15410"/>
</dbReference>